<evidence type="ECO:0000256" key="4">
    <source>
        <dbReference type="ARBA" id="ARBA00022519"/>
    </source>
</evidence>
<feature type="transmembrane region" description="Helical" evidence="12">
    <location>
        <begin position="66"/>
        <end position="87"/>
    </location>
</feature>
<dbReference type="CDD" id="cd06421">
    <property type="entry name" value="CESA_CelA_like"/>
    <property type="match status" value="1"/>
</dbReference>
<evidence type="ECO:0000256" key="7">
    <source>
        <dbReference type="ARBA" id="ARBA00022692"/>
    </source>
</evidence>
<evidence type="ECO:0000256" key="9">
    <source>
        <dbReference type="ARBA" id="ARBA00022989"/>
    </source>
</evidence>
<feature type="transmembrane region" description="Helical" evidence="12">
    <location>
        <begin position="12"/>
        <end position="29"/>
    </location>
</feature>
<dbReference type="InterPro" id="IPR009875">
    <property type="entry name" value="PilZ_domain"/>
</dbReference>
<dbReference type="Pfam" id="PF07238">
    <property type="entry name" value="PilZ"/>
    <property type="match status" value="1"/>
</dbReference>
<dbReference type="GO" id="GO:0005886">
    <property type="term" value="C:plasma membrane"/>
    <property type="evidence" value="ECO:0007669"/>
    <property type="project" value="UniProtKB-SubCell"/>
</dbReference>
<keyword evidence="7 12" id="KW-0812">Transmembrane</keyword>
<dbReference type="PRINTS" id="PR01439">
    <property type="entry name" value="CELLSNTHASEA"/>
</dbReference>
<keyword evidence="9 12" id="KW-1133">Transmembrane helix</keyword>
<evidence type="ECO:0000256" key="11">
    <source>
        <dbReference type="ARBA" id="ARBA00048682"/>
    </source>
</evidence>
<evidence type="ECO:0000313" key="15">
    <source>
        <dbReference type="EMBL" id="QPD06131.1"/>
    </source>
</evidence>
<keyword evidence="3" id="KW-1003">Cell membrane</keyword>
<dbReference type="KEGG" id="nkf:Nkreftii_003905"/>
<protein>
    <recommendedName>
        <fullName evidence="2">cellulose synthase (UDP-forming)</fullName>
        <ecNumber evidence="2">2.4.1.12</ecNumber>
    </recommendedName>
</protein>
<dbReference type="PANTHER" id="PTHR43867:SF2">
    <property type="entry name" value="CELLULOSE SYNTHASE CATALYTIC SUBUNIT A [UDP-FORMING]"/>
    <property type="match status" value="1"/>
</dbReference>
<evidence type="ECO:0000259" key="14">
    <source>
        <dbReference type="Pfam" id="PF13632"/>
    </source>
</evidence>
<dbReference type="InterPro" id="IPR003919">
    <property type="entry name" value="Cell_synth_A"/>
</dbReference>
<name>A0A7S8FHV8_9BACT</name>
<gene>
    <name evidence="15" type="ORF">Nkreftii_003905</name>
</gene>
<dbReference type="PANTHER" id="PTHR43867">
    <property type="entry name" value="CELLULOSE SYNTHASE CATALYTIC SUBUNIT A [UDP-FORMING]"/>
    <property type="match status" value="1"/>
</dbReference>
<evidence type="ECO:0000256" key="8">
    <source>
        <dbReference type="ARBA" id="ARBA00022916"/>
    </source>
</evidence>
<dbReference type="GO" id="GO:0035438">
    <property type="term" value="F:cyclic-di-GMP binding"/>
    <property type="evidence" value="ECO:0007669"/>
    <property type="project" value="InterPro"/>
</dbReference>
<keyword evidence="4" id="KW-0997">Cell inner membrane</keyword>
<evidence type="ECO:0000256" key="5">
    <source>
        <dbReference type="ARBA" id="ARBA00022676"/>
    </source>
</evidence>
<feature type="transmembrane region" description="Helical" evidence="12">
    <location>
        <begin position="469"/>
        <end position="487"/>
    </location>
</feature>
<evidence type="ECO:0000256" key="3">
    <source>
        <dbReference type="ARBA" id="ARBA00022475"/>
    </source>
</evidence>
<evidence type="ECO:0000256" key="12">
    <source>
        <dbReference type="SAM" id="Phobius"/>
    </source>
</evidence>
<feature type="transmembrane region" description="Helical" evidence="12">
    <location>
        <begin position="36"/>
        <end position="54"/>
    </location>
</feature>
<dbReference type="Gene3D" id="3.90.550.10">
    <property type="entry name" value="Spore Coat Polysaccharide Biosynthesis Protein SpsA, Chain A"/>
    <property type="match status" value="1"/>
</dbReference>
<dbReference type="InterPro" id="IPR001173">
    <property type="entry name" value="Glyco_trans_2-like"/>
</dbReference>
<feature type="transmembrane region" description="Helical" evidence="12">
    <location>
        <begin position="386"/>
        <end position="407"/>
    </location>
</feature>
<dbReference type="SUPFAM" id="SSF53448">
    <property type="entry name" value="Nucleotide-diphospho-sugar transferases"/>
    <property type="match status" value="1"/>
</dbReference>
<organism evidence="15 16">
    <name type="scientific">Candidatus Nitrospira kreftii</name>
    <dbReference type="NCBI Taxonomy" id="2652173"/>
    <lineage>
        <taxon>Bacteria</taxon>
        <taxon>Pseudomonadati</taxon>
        <taxon>Nitrospirota</taxon>
        <taxon>Nitrospiria</taxon>
        <taxon>Nitrospirales</taxon>
        <taxon>Nitrospiraceae</taxon>
        <taxon>Nitrospira</taxon>
    </lineage>
</organism>
<dbReference type="Gene3D" id="2.40.10.220">
    <property type="entry name" value="predicted glycosyltransferase like domains"/>
    <property type="match status" value="1"/>
</dbReference>
<dbReference type="SUPFAM" id="SSF141371">
    <property type="entry name" value="PilZ domain-like"/>
    <property type="match status" value="2"/>
</dbReference>
<evidence type="ECO:0000256" key="6">
    <source>
        <dbReference type="ARBA" id="ARBA00022679"/>
    </source>
</evidence>
<evidence type="ECO:0000313" key="16">
    <source>
        <dbReference type="Proteomes" id="UP000593737"/>
    </source>
</evidence>
<keyword evidence="8" id="KW-0135">Cellulose biosynthesis</keyword>
<dbReference type="InterPro" id="IPR029044">
    <property type="entry name" value="Nucleotide-diphossugar_trans"/>
</dbReference>
<sequence length="761" mass="86026">MTLIDNFFDTPIAAGISALALLTIGLLLKKGQGRRWVLSLSLLLYIRYMVWRALYTIPTDDVSSLVIGWTVYLAELYGLCQFCFFTYQSWSPTDRQPEPITNYPTVDIMVTVVDEPLSLLRQTLIGCQSLEYPRDRFNVYVLDDGRRLEAKRMATALGCGYIRRPDHPRHAKAGNLNHALRLTDGDLIAVFDVDHIPARTFLKETIGFFDDPKVAIVQTPHHFYNPDVFQRNLRVGDLVKNEQALFFRSLQTGRDAHNSAFFAGSGGLFRRQPLEEIGGFQTQTITEDIHTSMNLHAKGYTSCYLNRVLSAGLMPETFEGYLKQRKRWAMGCIQILLRDNPLTKRGLTLSQRLDYFGSIFYFFFGLPRLICLIAPLFGLLFQTPPIHANVLLLGLHFFSFYIASALVMRPVSRGSRNPFWSDIYEIAMCFALTWVALKALVTPRTERVFEVTPKGQRIGRNTSTELTLAWPHLLTFGLLVVGLALGIQNLRHGSGDPGLPVSLFWGSVNLLLLTIAMFVASEQTQGRQAFRLNRDFASELFLDDTSVAARILNINEHGAALSLEHPVFTSRDIVTLLLTSSQGTIVRLPGRIIRQERLPSGDVGAGVQFEGLDEATREVLVDKIFGDPASWEETYQFQPGIASSLRSLLFALTAPWRSFNWERRRMLRVHHETPCRLNTSTSFLSGKLEDMSFTGVSVLFPSAPKGSLVGALLDLPRITLKVSPVSVMHRLRTSCVRFRVESIERGEQHWRALHQKHWRQS</sequence>
<dbReference type="EC" id="2.4.1.12" evidence="2"/>
<feature type="domain" description="Glycosyltransferase 2-like" evidence="14">
    <location>
        <begin position="188"/>
        <end position="395"/>
    </location>
</feature>
<proteinExistence type="predicted"/>
<comment type="subcellular location">
    <subcellularLocation>
        <location evidence="1">Cell inner membrane</location>
        <topology evidence="1">Multi-pass membrane protein</topology>
    </subcellularLocation>
</comment>
<dbReference type="GO" id="GO:0030244">
    <property type="term" value="P:cellulose biosynthetic process"/>
    <property type="evidence" value="ECO:0007669"/>
    <property type="project" value="UniProtKB-KW"/>
</dbReference>
<accession>A0A7S8FHV8</accession>
<evidence type="ECO:0000256" key="1">
    <source>
        <dbReference type="ARBA" id="ARBA00004429"/>
    </source>
</evidence>
<dbReference type="Proteomes" id="UP000593737">
    <property type="component" value="Chromosome"/>
</dbReference>
<dbReference type="EMBL" id="CP047423">
    <property type="protein sequence ID" value="QPD06131.1"/>
    <property type="molecule type" value="Genomic_DNA"/>
</dbReference>
<dbReference type="InterPro" id="IPR050321">
    <property type="entry name" value="Glycosyltr_2/OpgH_subfam"/>
</dbReference>
<reference evidence="15 16" key="1">
    <citation type="journal article" date="2020" name="ISME J.">
        <title>Enrichment and physiological characterization of a novel comammox Nitrospira indicates ammonium inhibition of complete nitrification.</title>
        <authorList>
            <person name="Sakoula D."/>
            <person name="Koch H."/>
            <person name="Frank J."/>
            <person name="Jetten M.S.M."/>
            <person name="van Kessel M.A.H.J."/>
            <person name="Lucker S."/>
        </authorList>
    </citation>
    <scope>NUCLEOTIDE SEQUENCE [LARGE SCALE GENOMIC DNA]</scope>
    <source>
        <strain evidence="15">Comreactor17</strain>
    </source>
</reference>
<feature type="transmembrane region" description="Helical" evidence="12">
    <location>
        <begin position="499"/>
        <end position="520"/>
    </location>
</feature>
<keyword evidence="10 12" id="KW-0472">Membrane</keyword>
<dbReference type="GO" id="GO:0016760">
    <property type="term" value="F:cellulose synthase (UDP-forming) activity"/>
    <property type="evidence" value="ECO:0007669"/>
    <property type="project" value="UniProtKB-EC"/>
</dbReference>
<dbReference type="GO" id="GO:0006011">
    <property type="term" value="P:UDP-alpha-D-glucose metabolic process"/>
    <property type="evidence" value="ECO:0007669"/>
    <property type="project" value="InterPro"/>
</dbReference>
<feature type="transmembrane region" description="Helical" evidence="12">
    <location>
        <begin position="359"/>
        <end position="380"/>
    </location>
</feature>
<dbReference type="AlphaFoldDB" id="A0A7S8FHV8"/>
<keyword evidence="5" id="KW-0328">Glycosyltransferase</keyword>
<feature type="domain" description="PilZ" evidence="13">
    <location>
        <begin position="526"/>
        <end position="625"/>
    </location>
</feature>
<keyword evidence="6" id="KW-0808">Transferase</keyword>
<dbReference type="Pfam" id="PF13632">
    <property type="entry name" value="Glyco_trans_2_3"/>
    <property type="match status" value="1"/>
</dbReference>
<evidence type="ECO:0000256" key="2">
    <source>
        <dbReference type="ARBA" id="ARBA00012539"/>
    </source>
</evidence>
<comment type="catalytic activity">
    <reaction evidence="11">
        <text>[(1-&gt;4)-beta-D-glucosyl](n) + UDP-alpha-D-glucose = [(1-&gt;4)-beta-D-glucosyl](n+1) + UDP + H(+)</text>
        <dbReference type="Rhea" id="RHEA:19929"/>
        <dbReference type="Rhea" id="RHEA-COMP:10033"/>
        <dbReference type="Rhea" id="RHEA-COMP:10034"/>
        <dbReference type="ChEBI" id="CHEBI:15378"/>
        <dbReference type="ChEBI" id="CHEBI:18246"/>
        <dbReference type="ChEBI" id="CHEBI:58223"/>
        <dbReference type="ChEBI" id="CHEBI:58885"/>
        <dbReference type="EC" id="2.4.1.12"/>
    </reaction>
</comment>
<evidence type="ECO:0000256" key="10">
    <source>
        <dbReference type="ARBA" id="ARBA00023136"/>
    </source>
</evidence>
<evidence type="ECO:0000259" key="13">
    <source>
        <dbReference type="Pfam" id="PF07238"/>
    </source>
</evidence>